<dbReference type="GO" id="GO:0016491">
    <property type="term" value="F:oxidoreductase activity"/>
    <property type="evidence" value="ECO:0007669"/>
    <property type="project" value="UniProtKB-KW"/>
</dbReference>
<evidence type="ECO:0000256" key="4">
    <source>
        <dbReference type="ARBA" id="ARBA00023014"/>
    </source>
</evidence>
<evidence type="ECO:0000256" key="2">
    <source>
        <dbReference type="ARBA" id="ARBA00023002"/>
    </source>
</evidence>
<reference evidence="5 6" key="1">
    <citation type="submission" date="2017-06" db="EMBL/GenBank/DDBJ databases">
        <title>Comparative genomic analysis of Ambrosia Fusariam Clade fungi.</title>
        <authorList>
            <person name="Stajich J.E."/>
            <person name="Carrillo J."/>
            <person name="Kijimoto T."/>
            <person name="Eskalen A."/>
            <person name="O'Donnell K."/>
            <person name="Kasson M."/>
        </authorList>
    </citation>
    <scope>NUCLEOTIDE SEQUENCE [LARGE SCALE GENOMIC DNA]</scope>
    <source>
        <strain evidence="5 6">NRRL62584</strain>
    </source>
</reference>
<evidence type="ECO:0008006" key="7">
    <source>
        <dbReference type="Google" id="ProtNLM"/>
    </source>
</evidence>
<gene>
    <name evidence="5" type="ORF">CEP54_008960</name>
</gene>
<dbReference type="OrthoDB" id="10264636at2759"/>
<keyword evidence="6" id="KW-1185">Reference proteome</keyword>
<comment type="caution">
    <text evidence="5">The sequence shown here is derived from an EMBL/GenBank/DDBJ whole genome shotgun (WGS) entry which is preliminary data.</text>
</comment>
<evidence type="ECO:0000256" key="1">
    <source>
        <dbReference type="ARBA" id="ARBA00022723"/>
    </source>
</evidence>
<organism evidence="5 6">
    <name type="scientific">Fusarium duplospermum</name>
    <dbReference type="NCBI Taxonomy" id="1325734"/>
    <lineage>
        <taxon>Eukaryota</taxon>
        <taxon>Fungi</taxon>
        <taxon>Dikarya</taxon>
        <taxon>Ascomycota</taxon>
        <taxon>Pezizomycotina</taxon>
        <taxon>Sordariomycetes</taxon>
        <taxon>Hypocreomycetidae</taxon>
        <taxon>Hypocreales</taxon>
        <taxon>Nectriaceae</taxon>
        <taxon>Fusarium</taxon>
        <taxon>Fusarium solani species complex</taxon>
    </lineage>
</organism>
<proteinExistence type="predicted"/>
<dbReference type="AlphaFoldDB" id="A0A428PT65"/>
<dbReference type="InterPro" id="IPR039650">
    <property type="entry name" value="HdrA-like"/>
</dbReference>
<dbReference type="GO" id="GO:0046872">
    <property type="term" value="F:metal ion binding"/>
    <property type="evidence" value="ECO:0007669"/>
    <property type="project" value="UniProtKB-KW"/>
</dbReference>
<evidence type="ECO:0000313" key="6">
    <source>
        <dbReference type="Proteomes" id="UP000288168"/>
    </source>
</evidence>
<dbReference type="Pfam" id="PF12831">
    <property type="entry name" value="FAD_oxidored"/>
    <property type="match status" value="1"/>
</dbReference>
<evidence type="ECO:0000256" key="3">
    <source>
        <dbReference type="ARBA" id="ARBA00023004"/>
    </source>
</evidence>
<keyword evidence="1" id="KW-0479">Metal-binding</keyword>
<name>A0A428PT65_9HYPO</name>
<dbReference type="EMBL" id="NKCI01000094">
    <property type="protein sequence ID" value="RSL56200.1"/>
    <property type="molecule type" value="Genomic_DNA"/>
</dbReference>
<accession>A0A428PT65</accession>
<dbReference type="PANTHER" id="PTHR43498:SF1">
    <property type="entry name" value="COB--COM HETERODISULFIDE REDUCTASE IRON-SULFUR SUBUNIT A"/>
    <property type="match status" value="1"/>
</dbReference>
<evidence type="ECO:0000313" key="5">
    <source>
        <dbReference type="EMBL" id="RSL56200.1"/>
    </source>
</evidence>
<dbReference type="GO" id="GO:0051536">
    <property type="term" value="F:iron-sulfur cluster binding"/>
    <property type="evidence" value="ECO:0007669"/>
    <property type="project" value="UniProtKB-KW"/>
</dbReference>
<keyword evidence="4" id="KW-0411">Iron-sulfur</keyword>
<dbReference type="PANTHER" id="PTHR43498">
    <property type="entry name" value="FERREDOXIN:COB-COM HETERODISULFIDE REDUCTASE SUBUNIT A"/>
    <property type="match status" value="1"/>
</dbReference>
<dbReference type="Proteomes" id="UP000288168">
    <property type="component" value="Unassembled WGS sequence"/>
</dbReference>
<sequence length="223" mass="24955">MPRKRLPGGKTDLIGSEGALSTDLLGMNDEWPVASRDGREAILKDTARFTKGLLWFISTDPGVPEIYREEWSRFGYCRDEFPHNDHFPYELYVRDGGQKIDTHSVRRILRDGKVHNEGFIFKDGHKWRPFGVAYRALVPKRTEGSNFIMVTCSSSSHVGYGAVRLEHQFYAIGQACANACDIALSKGLAMQDVPYTELGRRLSAQGVVLDASNVGVPRFADES</sequence>
<keyword evidence="3" id="KW-0408">Iron</keyword>
<keyword evidence="2" id="KW-0560">Oxidoreductase</keyword>
<protein>
    <recommendedName>
        <fullName evidence="7">FAD dependent oxidoreductase</fullName>
    </recommendedName>
</protein>